<dbReference type="InterPro" id="IPR036291">
    <property type="entry name" value="NAD(P)-bd_dom_sf"/>
</dbReference>
<feature type="domain" description="Ketoreductase" evidence="2">
    <location>
        <begin position="6"/>
        <end position="187"/>
    </location>
</feature>
<proteinExistence type="inferred from homology"/>
<dbReference type="PRINTS" id="PR00080">
    <property type="entry name" value="SDRFAMILY"/>
</dbReference>
<evidence type="ECO:0000259" key="2">
    <source>
        <dbReference type="SMART" id="SM00822"/>
    </source>
</evidence>
<evidence type="ECO:0000256" key="1">
    <source>
        <dbReference type="ARBA" id="ARBA00006484"/>
    </source>
</evidence>
<dbReference type="PRINTS" id="PR00081">
    <property type="entry name" value="GDHRDH"/>
</dbReference>
<dbReference type="PROSITE" id="PS00061">
    <property type="entry name" value="ADH_SHORT"/>
    <property type="match status" value="1"/>
</dbReference>
<comment type="caution">
    <text evidence="3">The sequence shown here is derived from an EMBL/GenBank/DDBJ whole genome shotgun (WGS) entry which is preliminary data.</text>
</comment>
<sequence>MTWEDKVYLISGGTSGIGLATARLLLERGASVVINGRSAQRGGAALAALGGPAWPCSFISGDVSNPKDCANLVDQTLAIFGHLDGIVTSAGYYAEELLENVTPESLEDMFRVNVYGTIYLCQAALTALKRTHGSMVLVSSDAGLQGNIACSVYGATKGAVVSFGRSLALELAPHNVRVNTVCPGDVKTPLLAKQMAADPELTEDSLRAQYPMYRLAEADEVARVIAFLLSTDASYMTGTAIPVDGGLTSW</sequence>
<dbReference type="RefSeq" id="WP_186502755.1">
    <property type="nucleotide sequence ID" value="NZ_JACOGK010000010.1"/>
</dbReference>
<name>A0ABR6VIS9_9FIRM</name>
<dbReference type="CDD" id="cd05233">
    <property type="entry name" value="SDR_c"/>
    <property type="match status" value="1"/>
</dbReference>
<dbReference type="InterPro" id="IPR002347">
    <property type="entry name" value="SDR_fam"/>
</dbReference>
<evidence type="ECO:0000313" key="4">
    <source>
        <dbReference type="Proteomes" id="UP000606870"/>
    </source>
</evidence>
<reference evidence="3 4" key="1">
    <citation type="submission" date="2020-08" db="EMBL/GenBank/DDBJ databases">
        <authorList>
            <person name="Liu C."/>
            <person name="Sun Q."/>
        </authorList>
    </citation>
    <scope>NUCLEOTIDE SEQUENCE [LARGE SCALE GENOMIC DNA]</scope>
    <source>
        <strain evidence="3 4">NSJ-59</strain>
    </source>
</reference>
<dbReference type="Proteomes" id="UP000606870">
    <property type="component" value="Unassembled WGS sequence"/>
</dbReference>
<dbReference type="SMART" id="SM00822">
    <property type="entry name" value="PKS_KR"/>
    <property type="match status" value="1"/>
</dbReference>
<evidence type="ECO:0000313" key="3">
    <source>
        <dbReference type="EMBL" id="MBC3536589.1"/>
    </source>
</evidence>
<dbReference type="PANTHER" id="PTHR42760">
    <property type="entry name" value="SHORT-CHAIN DEHYDROGENASES/REDUCTASES FAMILY MEMBER"/>
    <property type="match status" value="1"/>
</dbReference>
<dbReference type="EMBL" id="JACOGK010000010">
    <property type="protein sequence ID" value="MBC3536589.1"/>
    <property type="molecule type" value="Genomic_DNA"/>
</dbReference>
<organism evidence="3 4">
    <name type="scientific">Megasphaera hominis</name>
    <dbReference type="NCBI Taxonomy" id="159836"/>
    <lineage>
        <taxon>Bacteria</taxon>
        <taxon>Bacillati</taxon>
        <taxon>Bacillota</taxon>
        <taxon>Negativicutes</taxon>
        <taxon>Veillonellales</taxon>
        <taxon>Veillonellaceae</taxon>
        <taxon>Megasphaera</taxon>
    </lineage>
</organism>
<protein>
    <submittedName>
        <fullName evidence="3">SDR family oxidoreductase</fullName>
    </submittedName>
</protein>
<accession>A0ABR6VIS9</accession>
<keyword evidence="4" id="KW-1185">Reference proteome</keyword>
<dbReference type="InterPro" id="IPR020904">
    <property type="entry name" value="Sc_DH/Rdtase_CS"/>
</dbReference>
<dbReference type="SUPFAM" id="SSF51735">
    <property type="entry name" value="NAD(P)-binding Rossmann-fold domains"/>
    <property type="match status" value="1"/>
</dbReference>
<dbReference type="Pfam" id="PF13561">
    <property type="entry name" value="adh_short_C2"/>
    <property type="match status" value="1"/>
</dbReference>
<comment type="similarity">
    <text evidence="1">Belongs to the short-chain dehydrogenases/reductases (SDR) family.</text>
</comment>
<dbReference type="Gene3D" id="3.40.50.720">
    <property type="entry name" value="NAD(P)-binding Rossmann-like Domain"/>
    <property type="match status" value="1"/>
</dbReference>
<dbReference type="InterPro" id="IPR057326">
    <property type="entry name" value="KR_dom"/>
</dbReference>
<gene>
    <name evidence="3" type="ORF">H8J70_04910</name>
</gene>